<evidence type="ECO:0000256" key="2">
    <source>
        <dbReference type="SAM" id="MobiDB-lite"/>
    </source>
</evidence>
<dbReference type="OrthoDB" id="78101at2759"/>
<feature type="compositionally biased region" description="Basic residues" evidence="2">
    <location>
        <begin position="97"/>
        <end position="109"/>
    </location>
</feature>
<evidence type="ECO:0000313" key="3">
    <source>
        <dbReference type="EMBL" id="TNN12345.1"/>
    </source>
</evidence>
<keyword evidence="4" id="KW-1185">Reference proteome</keyword>
<feature type="coiled-coil region" evidence="1">
    <location>
        <begin position="841"/>
        <end position="868"/>
    </location>
</feature>
<dbReference type="Proteomes" id="UP000311919">
    <property type="component" value="Unassembled WGS sequence"/>
</dbReference>
<dbReference type="STRING" id="6182.A0A4Z2D770"/>
<sequence length="927" mass="108834">MMPLKRLVATAKYQKVDLFNPSLYTLKWYQIFTAMDDIPIYKKDNSKLDIFNRTNPNLNSDEFTKSGDTTDFINDRLKLPSKRSSLCKSRKLLPSKKLSKRPSRSALKVKKSDDRQNLKEELSDITVSSKKNEPLGKTKAKNSFSDSISDEKSRTFKFSNHNTDKEVHDGEDGNEDCMEEELDDHSNENDSDNKDSESGKTYLSGSSIYLKKVENYDLPNIRETITRLHGKEMLQRIQAIEAEFYERLIELRKENEIEVTKIVNRKNTELVTVQKAAECKQRELRQAIDKLENQLSDAVNNADQIKRNSEEKMNQLQSIMNKQFESLLKQSNEQREFLIQEHEKTLKSLQTKNESTLKELETNKSLVKELELKLQSQYNQFEGLREQFTNVMTEKNEVNDALKVEIEKEKEASKKVQQLQCDLHEITQRYQTLESKYNVCLEDHNQELKRIRLDYAKRINEIELEQVTNEQHYKNKMEKMKDEHSTAVSPYYGAFQQWASTIPSGFNTKLDENRLSCEHRFVTEIKEAETRGYEKCFLTKNAEITLLQQMIKENKEVNLNDEIKYQEIIGQLKCEITRLNKNIKEMRNTYEFKESHLLNTIKKLQEQHKSVHNTIDNPLNPTDQTQLKFTTEINPFVEIISEKLLSQITQWRHQQIEEAITLGRQEEIDRLENIFKEKETTLRNELTSKLENVQIEKNQTIETLTNALNLSKLDTVKLEAELKEARRLALKEVELRREQLSEISLAREVERKELINKHEMTINEERCKNKATIQRLTQQHAEQLKRISSQILKEAISKERTRAHLAEVSLRQQEKAWNNMKTRWYEECITQFGNSLPIEARTRMEATIEALRLQVNLLKKRIAIMEEDRETTIIHSQMSQPTDRNELLFNEDSVKNESPVKDKSVVKLSNAENVRDNKNSILLDDNL</sequence>
<dbReference type="AlphaFoldDB" id="A0A4Z2D770"/>
<gene>
    <name evidence="3" type="ORF">EWB00_003813</name>
</gene>
<comment type="caution">
    <text evidence="3">The sequence shown here is derived from an EMBL/GenBank/DDBJ whole genome shotgun (WGS) entry which is preliminary data.</text>
</comment>
<feature type="compositionally biased region" description="Acidic residues" evidence="2">
    <location>
        <begin position="172"/>
        <end position="183"/>
    </location>
</feature>
<feature type="coiled-coil region" evidence="1">
    <location>
        <begin position="274"/>
        <end position="465"/>
    </location>
</feature>
<accession>A0A4Z2D770</accession>
<evidence type="ECO:0000256" key="1">
    <source>
        <dbReference type="SAM" id="Coils"/>
    </source>
</evidence>
<keyword evidence="1" id="KW-0175">Coiled coil</keyword>
<dbReference type="EMBL" id="SKCS01000237">
    <property type="protein sequence ID" value="TNN12345.1"/>
    <property type="molecule type" value="Genomic_DNA"/>
</dbReference>
<feature type="compositionally biased region" description="Basic and acidic residues" evidence="2">
    <location>
        <begin position="184"/>
        <end position="198"/>
    </location>
</feature>
<organism evidence="3 4">
    <name type="scientific">Schistosoma japonicum</name>
    <name type="common">Blood fluke</name>
    <dbReference type="NCBI Taxonomy" id="6182"/>
    <lineage>
        <taxon>Eukaryota</taxon>
        <taxon>Metazoa</taxon>
        <taxon>Spiralia</taxon>
        <taxon>Lophotrochozoa</taxon>
        <taxon>Platyhelminthes</taxon>
        <taxon>Trematoda</taxon>
        <taxon>Digenea</taxon>
        <taxon>Strigeidida</taxon>
        <taxon>Schistosomatoidea</taxon>
        <taxon>Schistosomatidae</taxon>
        <taxon>Schistosoma</taxon>
    </lineage>
</organism>
<proteinExistence type="predicted"/>
<protein>
    <submittedName>
        <fullName evidence="3">Centrosomal protein</fullName>
    </submittedName>
</protein>
<feature type="coiled-coil region" evidence="1">
    <location>
        <begin position="569"/>
        <end position="596"/>
    </location>
</feature>
<reference evidence="3 4" key="1">
    <citation type="submission" date="2019-03" db="EMBL/GenBank/DDBJ databases">
        <title>An improved genome assembly of the fluke Schistosoma japonicum.</title>
        <authorList>
            <person name="Hu W."/>
            <person name="Luo F."/>
            <person name="Yin M."/>
            <person name="Mo X."/>
            <person name="Sun C."/>
            <person name="Wu Q."/>
            <person name="Zhu B."/>
            <person name="Xiang M."/>
            <person name="Wang J."/>
            <person name="Wang Y."/>
            <person name="Zhang T."/>
            <person name="Xu B."/>
            <person name="Zheng H."/>
            <person name="Feng Z."/>
        </authorList>
    </citation>
    <scope>NUCLEOTIDE SEQUENCE [LARGE SCALE GENOMIC DNA]</scope>
    <source>
        <strain evidence="3">HuSjv2</strain>
        <tissue evidence="3">Worms</tissue>
    </source>
</reference>
<feature type="coiled-coil region" evidence="1">
    <location>
        <begin position="676"/>
        <end position="738"/>
    </location>
</feature>
<feature type="region of interest" description="Disordered" evidence="2">
    <location>
        <begin position="97"/>
        <end position="201"/>
    </location>
</feature>
<evidence type="ECO:0000313" key="4">
    <source>
        <dbReference type="Proteomes" id="UP000311919"/>
    </source>
</evidence>
<name>A0A4Z2D770_SCHJA</name>
<feature type="compositionally biased region" description="Basic and acidic residues" evidence="2">
    <location>
        <begin position="110"/>
        <end position="122"/>
    </location>
</feature>
<feature type="compositionally biased region" description="Basic and acidic residues" evidence="2">
    <location>
        <begin position="162"/>
        <end position="171"/>
    </location>
</feature>